<sequence length="281" mass="30514">MSQPHDPDGPDGTRGTDRTDGTHGAKGTDDTREADRRPWLRVTPAEYVGWDVDVLYGPWPRHHRDTTLPEVRARLAASPVAGALALSTRGALYDDAAGNAETLRDLADCPELLPVGTADVRDALAAEDRIGELVAAGVRFLRLFTAEQDADPAFPGYRHVVELALAHGLVLLHDGDPRRFGPGLTGRGAEVVFLDLHAYALADFLLLARSEPGFRASTRMLSGPDSLERVVDTLGPRHLVFGSRTPFMDLSPATLRLRYADITDDDRAAIATKNVEELLAR</sequence>
<protein>
    <recommendedName>
        <fullName evidence="4">Amidohydrolase</fullName>
    </recommendedName>
</protein>
<evidence type="ECO:0000256" key="1">
    <source>
        <dbReference type="SAM" id="MobiDB-lite"/>
    </source>
</evidence>
<dbReference type="Proteomes" id="UP001431313">
    <property type="component" value="Unassembled WGS sequence"/>
</dbReference>
<accession>A0ABT2CQ03</accession>
<name>A0ABT2CQ03_9ACTN</name>
<evidence type="ECO:0000313" key="3">
    <source>
        <dbReference type="Proteomes" id="UP001431313"/>
    </source>
</evidence>
<gene>
    <name evidence="2" type="ORF">NX801_28585</name>
</gene>
<organism evidence="2 3">
    <name type="scientific">Streptomyces pyxinae</name>
    <dbReference type="NCBI Taxonomy" id="2970734"/>
    <lineage>
        <taxon>Bacteria</taxon>
        <taxon>Bacillati</taxon>
        <taxon>Actinomycetota</taxon>
        <taxon>Actinomycetes</taxon>
        <taxon>Kitasatosporales</taxon>
        <taxon>Streptomycetaceae</taxon>
        <taxon>Streptomyces</taxon>
    </lineage>
</organism>
<dbReference type="EMBL" id="JANUGQ010000037">
    <property type="protein sequence ID" value="MCS0639522.1"/>
    <property type="molecule type" value="Genomic_DNA"/>
</dbReference>
<evidence type="ECO:0008006" key="4">
    <source>
        <dbReference type="Google" id="ProtNLM"/>
    </source>
</evidence>
<comment type="caution">
    <text evidence="2">The sequence shown here is derived from an EMBL/GenBank/DDBJ whole genome shotgun (WGS) entry which is preliminary data.</text>
</comment>
<dbReference type="RefSeq" id="WP_258790846.1">
    <property type="nucleotide sequence ID" value="NZ_JANUGQ010000037.1"/>
</dbReference>
<reference evidence="2" key="1">
    <citation type="submission" date="2022-08" db="EMBL/GenBank/DDBJ databases">
        <authorList>
            <person name="Somphong A."/>
            <person name="Phongsopitanun W."/>
        </authorList>
    </citation>
    <scope>NUCLEOTIDE SEQUENCE</scope>
    <source>
        <strain evidence="2">LP05-1</strain>
    </source>
</reference>
<keyword evidence="3" id="KW-1185">Reference proteome</keyword>
<dbReference type="SUPFAM" id="SSF51556">
    <property type="entry name" value="Metallo-dependent hydrolases"/>
    <property type="match status" value="1"/>
</dbReference>
<feature type="compositionally biased region" description="Basic and acidic residues" evidence="1">
    <location>
        <begin position="14"/>
        <end position="37"/>
    </location>
</feature>
<feature type="region of interest" description="Disordered" evidence="1">
    <location>
        <begin position="1"/>
        <end position="37"/>
    </location>
</feature>
<dbReference type="InterPro" id="IPR032466">
    <property type="entry name" value="Metal_Hydrolase"/>
</dbReference>
<dbReference type="Gene3D" id="3.20.20.140">
    <property type="entry name" value="Metal-dependent hydrolases"/>
    <property type="match status" value="1"/>
</dbReference>
<proteinExistence type="predicted"/>
<evidence type="ECO:0000313" key="2">
    <source>
        <dbReference type="EMBL" id="MCS0639522.1"/>
    </source>
</evidence>